<protein>
    <submittedName>
        <fullName evidence="2">Uncharacterized protein</fullName>
    </submittedName>
</protein>
<comment type="caution">
    <text evidence="2">The sequence shown here is derived from an EMBL/GenBank/DDBJ whole genome shotgun (WGS) entry which is preliminary data.</text>
</comment>
<evidence type="ECO:0000313" key="3">
    <source>
        <dbReference type="Proteomes" id="UP001596147"/>
    </source>
</evidence>
<organism evidence="2 3">
    <name type="scientific">Lederbergia graminis</name>
    <dbReference type="NCBI Taxonomy" id="735518"/>
    <lineage>
        <taxon>Bacteria</taxon>
        <taxon>Bacillati</taxon>
        <taxon>Bacillota</taxon>
        <taxon>Bacilli</taxon>
        <taxon>Bacillales</taxon>
        <taxon>Bacillaceae</taxon>
        <taxon>Lederbergia</taxon>
    </lineage>
</organism>
<keyword evidence="1" id="KW-1133">Transmembrane helix</keyword>
<keyword evidence="3" id="KW-1185">Reference proteome</keyword>
<name>A0ABW0LE18_9BACI</name>
<keyword evidence="1" id="KW-0812">Transmembrane</keyword>
<evidence type="ECO:0000256" key="1">
    <source>
        <dbReference type="SAM" id="Phobius"/>
    </source>
</evidence>
<keyword evidence="1" id="KW-0472">Membrane</keyword>
<proteinExistence type="predicted"/>
<reference evidence="3" key="1">
    <citation type="journal article" date="2019" name="Int. J. Syst. Evol. Microbiol.">
        <title>The Global Catalogue of Microorganisms (GCM) 10K type strain sequencing project: providing services to taxonomists for standard genome sequencing and annotation.</title>
        <authorList>
            <consortium name="The Broad Institute Genomics Platform"/>
            <consortium name="The Broad Institute Genome Sequencing Center for Infectious Disease"/>
            <person name="Wu L."/>
            <person name="Ma J."/>
        </authorList>
    </citation>
    <scope>NUCLEOTIDE SEQUENCE [LARGE SCALE GENOMIC DNA]</scope>
    <source>
        <strain evidence="3">CGMCC 1.12237</strain>
    </source>
</reference>
<feature type="transmembrane region" description="Helical" evidence="1">
    <location>
        <begin position="24"/>
        <end position="44"/>
    </location>
</feature>
<dbReference type="Proteomes" id="UP001596147">
    <property type="component" value="Unassembled WGS sequence"/>
</dbReference>
<gene>
    <name evidence="2" type="ORF">ACFPM4_04150</name>
</gene>
<dbReference type="EMBL" id="JBHSMC010000001">
    <property type="protein sequence ID" value="MFC5463950.1"/>
    <property type="molecule type" value="Genomic_DNA"/>
</dbReference>
<dbReference type="RefSeq" id="WP_144922302.1">
    <property type="nucleotide sequence ID" value="NZ_JBHSMC010000001.1"/>
</dbReference>
<evidence type="ECO:0000313" key="2">
    <source>
        <dbReference type="EMBL" id="MFC5463950.1"/>
    </source>
</evidence>
<sequence>MKKPLREILAPLSTKDKMKYIWDYYRYHFIIGIIVIAVLSYIIYDATSKKEDVLNIVITNELIFPDAVQQFEEKVNKALLSEDEQDDSRVFIQTLQSSGNDANMQVGIDLQKLTAQMAAGMIDFYIIDEEVFQQMNEEKQVHSFLEMSGLKELTFSDEEVIYSKHDTNDVVGIKVSAINLFDEILPESDKILCIPITTKNEEYIARFIELINSNN</sequence>
<accession>A0ABW0LE18</accession>